<protein>
    <submittedName>
        <fullName evidence="8">Polyketide synthase</fullName>
    </submittedName>
</protein>
<dbReference type="InterPro" id="IPR013968">
    <property type="entry name" value="PKS_KR"/>
</dbReference>
<dbReference type="SMART" id="SM00823">
    <property type="entry name" value="PKS_PP"/>
    <property type="match status" value="1"/>
</dbReference>
<dbReference type="AlphaFoldDB" id="A0A0L8MVW0"/>
<dbReference type="Proteomes" id="UP000037084">
    <property type="component" value="Unassembled WGS sequence"/>
</dbReference>
<dbReference type="PROSITE" id="PS00012">
    <property type="entry name" value="PHOSPHOPANTETHEINE"/>
    <property type="match status" value="1"/>
</dbReference>
<evidence type="ECO:0000256" key="4">
    <source>
        <dbReference type="ARBA" id="ARBA00023268"/>
    </source>
</evidence>
<dbReference type="PANTHER" id="PTHR43775:SF51">
    <property type="entry name" value="INACTIVE PHENOLPHTHIOCEROL SYNTHESIS POLYKETIDE SYNTHASE TYPE I PKS1-RELATED"/>
    <property type="match status" value="1"/>
</dbReference>
<dbReference type="InterPro" id="IPR036736">
    <property type="entry name" value="ACP-like_sf"/>
</dbReference>
<dbReference type="InterPro" id="IPR014031">
    <property type="entry name" value="Ketoacyl_synth_C"/>
</dbReference>
<dbReference type="Gene3D" id="1.10.1200.10">
    <property type="entry name" value="ACP-like"/>
    <property type="match status" value="1"/>
</dbReference>
<dbReference type="PROSITE" id="PS52004">
    <property type="entry name" value="KS3_2"/>
    <property type="match status" value="1"/>
</dbReference>
<dbReference type="InterPro" id="IPR014030">
    <property type="entry name" value="Ketoacyl_synth_N"/>
</dbReference>
<evidence type="ECO:0000256" key="3">
    <source>
        <dbReference type="ARBA" id="ARBA00022679"/>
    </source>
</evidence>
<feature type="non-terminal residue" evidence="8">
    <location>
        <position position="551"/>
    </location>
</feature>
<comment type="caution">
    <text evidence="8">The sequence shown here is derived from an EMBL/GenBank/DDBJ whole genome shotgun (WGS) entry which is preliminary data.</text>
</comment>
<keyword evidence="4" id="KW-0511">Multifunctional enzyme</keyword>
<evidence type="ECO:0000313" key="9">
    <source>
        <dbReference type="Proteomes" id="UP000037084"/>
    </source>
</evidence>
<evidence type="ECO:0000259" key="6">
    <source>
        <dbReference type="PROSITE" id="PS50075"/>
    </source>
</evidence>
<evidence type="ECO:0000313" key="8">
    <source>
        <dbReference type="EMBL" id="KOG54531.1"/>
    </source>
</evidence>
<dbReference type="InterPro" id="IPR036291">
    <property type="entry name" value="NAD(P)-bd_dom_sf"/>
</dbReference>
<keyword evidence="1" id="KW-0596">Phosphopantetheine</keyword>
<dbReference type="GO" id="GO:0006633">
    <property type="term" value="P:fatty acid biosynthetic process"/>
    <property type="evidence" value="ECO:0007669"/>
    <property type="project" value="InterPro"/>
</dbReference>
<feature type="domain" description="Ketosynthase family 3 (KS3)" evidence="7">
    <location>
        <begin position="237"/>
        <end position="551"/>
    </location>
</feature>
<dbReference type="EMBL" id="LGUV01000143">
    <property type="protein sequence ID" value="KOG54531.1"/>
    <property type="molecule type" value="Genomic_DNA"/>
</dbReference>
<feature type="non-terminal residue" evidence="8">
    <location>
        <position position="1"/>
    </location>
</feature>
<dbReference type="RefSeq" id="WP_159040340.1">
    <property type="nucleotide sequence ID" value="NZ_LGUV01000143.1"/>
</dbReference>
<dbReference type="Pfam" id="PF08659">
    <property type="entry name" value="KR"/>
    <property type="match status" value="1"/>
</dbReference>
<evidence type="ECO:0000256" key="5">
    <source>
        <dbReference type="ARBA" id="ARBA00023315"/>
    </source>
</evidence>
<dbReference type="SMART" id="SM01294">
    <property type="entry name" value="PKS_PP_betabranch"/>
    <property type="match status" value="1"/>
</dbReference>
<keyword evidence="3" id="KW-0808">Transferase</keyword>
<dbReference type="PANTHER" id="PTHR43775">
    <property type="entry name" value="FATTY ACID SYNTHASE"/>
    <property type="match status" value="1"/>
</dbReference>
<dbReference type="Pfam" id="PF00109">
    <property type="entry name" value="ketoacyl-synt"/>
    <property type="match status" value="1"/>
</dbReference>
<feature type="domain" description="Carrier" evidence="6">
    <location>
        <begin position="136"/>
        <end position="211"/>
    </location>
</feature>
<reference evidence="9" key="1">
    <citation type="submission" date="2015-07" db="EMBL/GenBank/DDBJ databases">
        <authorList>
            <consortium name="Consortium for Microbial Forensics and Genomics (microFORGE)"/>
            <person name="Knight B.M."/>
            <person name="Roberts D.P."/>
            <person name="Lin D."/>
            <person name="Hari K."/>
            <person name="Fletcher J."/>
            <person name="Melcher U."/>
            <person name="Blagden T."/>
            <person name="Winegar R.A."/>
        </authorList>
    </citation>
    <scope>NUCLEOTIDE SEQUENCE [LARGE SCALE GENOMIC DNA]</scope>
    <source>
        <strain evidence="9">NRRL B-1447</strain>
    </source>
</reference>
<keyword evidence="2" id="KW-0597">Phosphoprotein</keyword>
<dbReference type="InterPro" id="IPR020806">
    <property type="entry name" value="PKS_PP-bd"/>
</dbReference>
<dbReference type="InterPro" id="IPR016039">
    <property type="entry name" value="Thiolase-like"/>
</dbReference>
<keyword evidence="5" id="KW-0012">Acyltransferase</keyword>
<dbReference type="InterPro" id="IPR006162">
    <property type="entry name" value="Ppantetheine_attach_site"/>
</dbReference>
<accession>A0A0L8MVW0</accession>
<dbReference type="GO" id="GO:0031177">
    <property type="term" value="F:phosphopantetheine binding"/>
    <property type="evidence" value="ECO:0007669"/>
    <property type="project" value="InterPro"/>
</dbReference>
<dbReference type="Gene3D" id="3.40.50.720">
    <property type="entry name" value="NAD(P)-binding Rossmann-like Domain"/>
    <property type="match status" value="1"/>
</dbReference>
<dbReference type="OrthoDB" id="9778690at2"/>
<dbReference type="PROSITE" id="PS00606">
    <property type="entry name" value="KS3_1"/>
    <property type="match status" value="1"/>
</dbReference>
<evidence type="ECO:0000256" key="1">
    <source>
        <dbReference type="ARBA" id="ARBA00022450"/>
    </source>
</evidence>
<dbReference type="SUPFAM" id="SSF51735">
    <property type="entry name" value="NAD(P)-binding Rossmann-fold domains"/>
    <property type="match status" value="1"/>
</dbReference>
<dbReference type="GO" id="GO:0017000">
    <property type="term" value="P:antibiotic biosynthetic process"/>
    <property type="evidence" value="ECO:0007669"/>
    <property type="project" value="UniProtKB-ARBA"/>
</dbReference>
<dbReference type="CDD" id="cd00833">
    <property type="entry name" value="PKS"/>
    <property type="match status" value="1"/>
</dbReference>
<dbReference type="GO" id="GO:0004312">
    <property type="term" value="F:fatty acid synthase activity"/>
    <property type="evidence" value="ECO:0007669"/>
    <property type="project" value="TreeGrafter"/>
</dbReference>
<dbReference type="Gene3D" id="3.40.47.10">
    <property type="match status" value="1"/>
</dbReference>
<proteinExistence type="predicted"/>
<dbReference type="SMART" id="SM00825">
    <property type="entry name" value="PKS_KS"/>
    <property type="match status" value="1"/>
</dbReference>
<dbReference type="GO" id="GO:0004315">
    <property type="term" value="F:3-oxoacyl-[acyl-carrier-protein] synthase activity"/>
    <property type="evidence" value="ECO:0007669"/>
    <property type="project" value="InterPro"/>
</dbReference>
<gene>
    <name evidence="8" type="ORF">ADK75_13825</name>
</gene>
<evidence type="ECO:0000259" key="7">
    <source>
        <dbReference type="PROSITE" id="PS52004"/>
    </source>
</evidence>
<dbReference type="PATRIC" id="fig|1961.12.peg.3208"/>
<dbReference type="SUPFAM" id="SSF53901">
    <property type="entry name" value="Thiolase-like"/>
    <property type="match status" value="1"/>
</dbReference>
<sequence>NYAAANTYLDALAHHRHHHNLPATSLAWGLWDTSSAMTSGLSELDIKRWARKGVRPISAERGMEIFDAALASSEPLLAAADLDLATLRSPDRSAPALLRTLVRAPRRRAAAAAVSAKGDSSWAERTAALPPADRRRTVGELVRSTVAAVLGLAGPDAVNDDAAFKTLGMDSLTGLELRRRVVAVTGVTLPATAVFDHPTPDALAGFLTGELSKLAGETEVVVRPGQPIVARSGSDPEDPIVIVGMACRYPGGTRSPDDLWQLVADGVDAIGPFPTNRGWALDRLFDDDPNQAGHSYARHGGFLHDADRFDAEFFGISPREAAAMDPQQRLLLEASWEAVENAGIAPATLRGSRTGVFNGAMYSEYASHLRNAPEAVEAYRTTGNTLSVASGRVSYALGLQGPAITVDTACSSSLVALHLAAQALRQGECTLALAGGVTVMAVPDLFVEFSRQRGLATDGRCKSFADAADGTAWSEGVGMLLLERLSDARRNGHQVLAVVRGSAVNQDGASNGLTAPNGPSQERVIREALTASGLTPTDIDAVEAHGTGTTL</sequence>
<name>A0A0L8MVW0_STRVG</name>
<dbReference type="Pfam" id="PF02801">
    <property type="entry name" value="Ketoacyl-synt_C"/>
    <property type="match status" value="1"/>
</dbReference>
<evidence type="ECO:0000256" key="2">
    <source>
        <dbReference type="ARBA" id="ARBA00022553"/>
    </source>
</evidence>
<dbReference type="InterPro" id="IPR018201">
    <property type="entry name" value="Ketoacyl_synth_AS"/>
</dbReference>
<dbReference type="InterPro" id="IPR050091">
    <property type="entry name" value="PKS_NRPS_Biosynth_Enz"/>
</dbReference>
<dbReference type="InterPro" id="IPR020841">
    <property type="entry name" value="PKS_Beta-ketoAc_synthase_dom"/>
</dbReference>
<dbReference type="PROSITE" id="PS50075">
    <property type="entry name" value="CARRIER"/>
    <property type="match status" value="1"/>
</dbReference>
<dbReference type="SUPFAM" id="SSF47336">
    <property type="entry name" value="ACP-like"/>
    <property type="match status" value="1"/>
</dbReference>
<organism evidence="8 9">
    <name type="scientific">Streptomyces virginiae</name>
    <name type="common">Streptomyces cinnamonensis</name>
    <dbReference type="NCBI Taxonomy" id="1961"/>
    <lineage>
        <taxon>Bacteria</taxon>
        <taxon>Bacillati</taxon>
        <taxon>Actinomycetota</taxon>
        <taxon>Actinomycetes</taxon>
        <taxon>Kitasatosporales</taxon>
        <taxon>Streptomycetaceae</taxon>
        <taxon>Streptomyces</taxon>
    </lineage>
</organism>
<dbReference type="FunFam" id="1.10.1200.10:FF:000007">
    <property type="entry name" value="Probable polyketide synthase pks17"/>
    <property type="match status" value="1"/>
</dbReference>
<dbReference type="InterPro" id="IPR009081">
    <property type="entry name" value="PP-bd_ACP"/>
</dbReference>
<dbReference type="Pfam" id="PF00550">
    <property type="entry name" value="PP-binding"/>
    <property type="match status" value="1"/>
</dbReference>